<feature type="binding site" evidence="8">
    <location>
        <position position="41"/>
    </location>
    <ligand>
        <name>Na(+)</name>
        <dbReference type="ChEBI" id="CHEBI:29101"/>
        <label>1</label>
    </ligand>
</feature>
<keyword evidence="8" id="KW-0915">Sodium</keyword>
<dbReference type="GO" id="GO:0035725">
    <property type="term" value="P:sodium ion transmembrane transport"/>
    <property type="evidence" value="ECO:0007669"/>
    <property type="project" value="TreeGrafter"/>
</dbReference>
<evidence type="ECO:0000256" key="4">
    <source>
        <dbReference type="ARBA" id="ARBA00022692"/>
    </source>
</evidence>
<organism evidence="12 13">
    <name type="scientific">Chionoecetes opilio</name>
    <name type="common">Atlantic snow crab</name>
    <name type="synonym">Cancer opilio</name>
    <dbReference type="NCBI Taxonomy" id="41210"/>
    <lineage>
        <taxon>Eukaryota</taxon>
        <taxon>Metazoa</taxon>
        <taxon>Ecdysozoa</taxon>
        <taxon>Arthropoda</taxon>
        <taxon>Crustacea</taxon>
        <taxon>Multicrustacea</taxon>
        <taxon>Malacostraca</taxon>
        <taxon>Eumalacostraca</taxon>
        <taxon>Eucarida</taxon>
        <taxon>Decapoda</taxon>
        <taxon>Pleocyemata</taxon>
        <taxon>Brachyura</taxon>
        <taxon>Eubrachyura</taxon>
        <taxon>Majoidea</taxon>
        <taxon>Majidae</taxon>
        <taxon>Chionoecetes</taxon>
    </lineage>
</organism>
<feature type="binding site" evidence="8">
    <location>
        <position position="329"/>
    </location>
    <ligand>
        <name>Na(+)</name>
        <dbReference type="ChEBI" id="CHEBI:29101"/>
        <label>1</label>
    </ligand>
</feature>
<dbReference type="PANTHER" id="PTHR11616:SF240">
    <property type="entry name" value="BLOATED TUBULES, ISOFORM B-RELATED"/>
    <property type="match status" value="1"/>
</dbReference>
<keyword evidence="5 10" id="KW-0769">Symport</keyword>
<dbReference type="PANTHER" id="PTHR11616">
    <property type="entry name" value="SODIUM/CHLORIDE DEPENDENT TRANSPORTER"/>
    <property type="match status" value="1"/>
</dbReference>
<evidence type="ECO:0000256" key="9">
    <source>
        <dbReference type="PIRSR" id="PIRSR600175-2"/>
    </source>
</evidence>
<gene>
    <name evidence="12" type="primary">slc6a5</name>
    <name evidence="12" type="ORF">GWK47_046983</name>
</gene>
<comment type="subcellular location">
    <subcellularLocation>
        <location evidence="1">Membrane</location>
        <topology evidence="1">Multi-pass membrane protein</topology>
    </subcellularLocation>
</comment>
<dbReference type="GO" id="GO:0015293">
    <property type="term" value="F:symporter activity"/>
    <property type="evidence" value="ECO:0007669"/>
    <property type="project" value="UniProtKB-KW"/>
</dbReference>
<feature type="transmembrane region" description="Helical" evidence="11">
    <location>
        <begin position="272"/>
        <end position="292"/>
    </location>
</feature>
<feature type="transmembrane region" description="Helical" evidence="11">
    <location>
        <begin position="58"/>
        <end position="78"/>
    </location>
</feature>
<dbReference type="Proteomes" id="UP000770661">
    <property type="component" value="Unassembled WGS sequence"/>
</dbReference>
<keyword evidence="13" id="KW-1185">Reference proteome</keyword>
<keyword evidence="4 10" id="KW-0812">Transmembrane</keyword>
<evidence type="ECO:0000256" key="7">
    <source>
        <dbReference type="ARBA" id="ARBA00023136"/>
    </source>
</evidence>
<evidence type="ECO:0000256" key="6">
    <source>
        <dbReference type="ARBA" id="ARBA00022989"/>
    </source>
</evidence>
<proteinExistence type="inferred from homology"/>
<protein>
    <recommendedName>
        <fullName evidence="10">Transporter</fullName>
    </recommendedName>
</protein>
<dbReference type="SUPFAM" id="SSF161070">
    <property type="entry name" value="SNF-like"/>
    <property type="match status" value="1"/>
</dbReference>
<reference evidence="12" key="1">
    <citation type="submission" date="2020-07" db="EMBL/GenBank/DDBJ databases">
        <title>The High-quality genome of the commercially important snow crab, Chionoecetes opilio.</title>
        <authorList>
            <person name="Jeong J.-H."/>
            <person name="Ryu S."/>
        </authorList>
    </citation>
    <scope>NUCLEOTIDE SEQUENCE</scope>
    <source>
        <strain evidence="12">MADBK_172401_WGS</strain>
        <tissue evidence="12">Digestive gland</tissue>
    </source>
</reference>
<keyword evidence="7 11" id="KW-0472">Membrane</keyword>
<feature type="binding site" evidence="8">
    <location>
        <position position="40"/>
    </location>
    <ligand>
        <name>Na(+)</name>
        <dbReference type="ChEBI" id="CHEBI:29101"/>
        <label>1</label>
    </ligand>
</feature>
<dbReference type="PRINTS" id="PR00176">
    <property type="entry name" value="NANEUSMPORT"/>
</dbReference>
<evidence type="ECO:0000313" key="12">
    <source>
        <dbReference type="EMBL" id="KAG0721165.1"/>
    </source>
</evidence>
<evidence type="ECO:0000256" key="1">
    <source>
        <dbReference type="ARBA" id="ARBA00004141"/>
    </source>
</evidence>
<sequence length="352" mass="39620">MGKEKSRDVTASVEALEEVEDERGTWGNQCEFFLSCLGYAVGFGNVWRFPYLAYKNGGAAFLIPYVTMLLCAGLPLFFMELALGQYASLGPNILFPKIAPIFGGLGWGMVVVSALVAIYYNIILAWTLFYTFASFTSELPWSHCDNDFNSHLCYTDDQAMACRNESLYYYNKTCVDVDEYCGLGSLSVFNETTCVNSTDHPFPADGALEKMTASEDYFRYDAYFDWNRMLGVTGTSWENMGEMRWELVGCLALAWLIVFACMVKGVKSSGKVVYFTALFPYVVLIILFGRGITLPGAYEGIRFYFLEPDWSRLMTIEVWNDAATQIFYSLGSSFGGLITLASYNKFKNNCMR</sequence>
<evidence type="ECO:0000256" key="3">
    <source>
        <dbReference type="ARBA" id="ARBA00022448"/>
    </source>
</evidence>
<evidence type="ECO:0000256" key="8">
    <source>
        <dbReference type="PIRSR" id="PIRSR600175-1"/>
    </source>
</evidence>
<feature type="disulfide bond" evidence="9">
    <location>
        <begin position="144"/>
        <end position="153"/>
    </location>
</feature>
<feature type="binding site" evidence="8">
    <location>
        <position position="45"/>
    </location>
    <ligand>
        <name>Na(+)</name>
        <dbReference type="ChEBI" id="CHEBI:29101"/>
        <label>1</label>
    </ligand>
</feature>
<dbReference type="AlphaFoldDB" id="A0A8J4Y520"/>
<evidence type="ECO:0000256" key="5">
    <source>
        <dbReference type="ARBA" id="ARBA00022847"/>
    </source>
</evidence>
<dbReference type="GO" id="GO:0005886">
    <property type="term" value="C:plasma membrane"/>
    <property type="evidence" value="ECO:0007669"/>
    <property type="project" value="TreeGrafter"/>
</dbReference>
<dbReference type="InterPro" id="IPR000175">
    <property type="entry name" value="Na/ntran_symport"/>
</dbReference>
<accession>A0A8J4Y520</accession>
<dbReference type="GO" id="GO:0046872">
    <property type="term" value="F:metal ion binding"/>
    <property type="evidence" value="ECO:0007669"/>
    <property type="project" value="UniProtKB-KW"/>
</dbReference>
<dbReference type="EMBL" id="JACEEZ010011662">
    <property type="protein sequence ID" value="KAG0721165.1"/>
    <property type="molecule type" value="Genomic_DNA"/>
</dbReference>
<dbReference type="InterPro" id="IPR037272">
    <property type="entry name" value="SNS_sf"/>
</dbReference>
<comment type="caution">
    <text evidence="12">The sequence shown here is derived from an EMBL/GenBank/DDBJ whole genome shotgun (WGS) entry which is preliminary data.</text>
</comment>
<dbReference type="OrthoDB" id="6350323at2759"/>
<keyword evidence="9" id="KW-1015">Disulfide bond</keyword>
<dbReference type="PROSITE" id="PS50267">
    <property type="entry name" value="NA_NEUROTRAN_SYMP_3"/>
    <property type="match status" value="1"/>
</dbReference>
<keyword evidence="8" id="KW-0479">Metal-binding</keyword>
<evidence type="ECO:0000256" key="11">
    <source>
        <dbReference type="SAM" id="Phobius"/>
    </source>
</evidence>
<keyword evidence="3 10" id="KW-0813">Transport</keyword>
<evidence type="ECO:0000256" key="2">
    <source>
        <dbReference type="ARBA" id="ARBA00006459"/>
    </source>
</evidence>
<evidence type="ECO:0000256" key="10">
    <source>
        <dbReference type="RuleBase" id="RU003732"/>
    </source>
</evidence>
<evidence type="ECO:0000313" key="13">
    <source>
        <dbReference type="Proteomes" id="UP000770661"/>
    </source>
</evidence>
<dbReference type="GO" id="GO:0006865">
    <property type="term" value="P:amino acid transport"/>
    <property type="evidence" value="ECO:0007669"/>
    <property type="project" value="TreeGrafter"/>
</dbReference>
<keyword evidence="6 11" id="KW-1133">Transmembrane helix</keyword>
<dbReference type="Pfam" id="PF00209">
    <property type="entry name" value="SNF"/>
    <property type="match status" value="2"/>
</dbReference>
<dbReference type="PROSITE" id="PS00610">
    <property type="entry name" value="NA_NEUROTRAN_SYMP_1"/>
    <property type="match status" value="1"/>
</dbReference>
<feature type="binding site" evidence="8">
    <location>
        <position position="38"/>
    </location>
    <ligand>
        <name>Na(+)</name>
        <dbReference type="ChEBI" id="CHEBI:29101"/>
        <label>1</label>
    </ligand>
</feature>
<comment type="similarity">
    <text evidence="2 10">Belongs to the sodium:neurotransmitter symporter (SNF) (TC 2.A.22) family.</text>
</comment>
<feature type="transmembrane region" description="Helical" evidence="11">
    <location>
        <begin position="98"/>
        <end position="120"/>
    </location>
</feature>
<name>A0A8J4Y520_CHIOP</name>